<sequence>MKATVVERAAATRGEIRAYYRSRRPVLRASNQRNERSAHGHSVNSRRDVERRAELIWYVRDQNIINNLKRLPEYPLSTINGWVLVTALKCFGSPVSGSDFRVFPFLTPIIAPDNRIAEALTIDNDDVGILCVHLISCAEYEFIRTAGLDPSSNARRASLSASIQSQTNV</sequence>
<gene>
    <name evidence="1" type="ORF">RFM23_28895</name>
</gene>
<dbReference type="RefSeq" id="WP_320322004.1">
    <property type="nucleotide sequence ID" value="NZ_JAVIIP010000025.1"/>
</dbReference>
<name>A0ABU5AWR2_9HYPH</name>
<protein>
    <submittedName>
        <fullName evidence="1">Uncharacterized protein</fullName>
    </submittedName>
</protein>
<dbReference type="Proteomes" id="UP001276564">
    <property type="component" value="Unassembled WGS sequence"/>
</dbReference>
<reference evidence="1 2" key="1">
    <citation type="submission" date="2023-08" db="EMBL/GenBank/DDBJ databases">
        <title>Implementing the SeqCode for naming new Mesorhizobium species isolated from Vachellia karroo root nodules.</title>
        <authorList>
            <person name="Van Lill M."/>
        </authorList>
    </citation>
    <scope>NUCLEOTIDE SEQUENCE [LARGE SCALE GENOMIC DNA]</scope>
    <source>
        <strain evidence="1 2">VK4B</strain>
    </source>
</reference>
<keyword evidence="2" id="KW-1185">Reference proteome</keyword>
<evidence type="ECO:0000313" key="2">
    <source>
        <dbReference type="Proteomes" id="UP001276564"/>
    </source>
</evidence>
<proteinExistence type="predicted"/>
<comment type="caution">
    <text evidence="1">The sequence shown here is derived from an EMBL/GenBank/DDBJ whole genome shotgun (WGS) entry which is preliminary data.</text>
</comment>
<evidence type="ECO:0000313" key="1">
    <source>
        <dbReference type="EMBL" id="MDX8541646.1"/>
    </source>
</evidence>
<accession>A0ABU5AWR2</accession>
<organism evidence="1 2">
    <name type="scientific">Mesorhizobium abyssinicae</name>
    <dbReference type="NCBI Taxonomy" id="1209958"/>
    <lineage>
        <taxon>Bacteria</taxon>
        <taxon>Pseudomonadati</taxon>
        <taxon>Pseudomonadota</taxon>
        <taxon>Alphaproteobacteria</taxon>
        <taxon>Hyphomicrobiales</taxon>
        <taxon>Phyllobacteriaceae</taxon>
        <taxon>Mesorhizobium</taxon>
    </lineage>
</organism>
<dbReference type="EMBL" id="JAVIIP010000025">
    <property type="protein sequence ID" value="MDX8541646.1"/>
    <property type="molecule type" value="Genomic_DNA"/>
</dbReference>